<keyword evidence="5" id="KW-1185">Reference proteome</keyword>
<dbReference type="Pfam" id="PF13600">
    <property type="entry name" value="DUF4140"/>
    <property type="match status" value="1"/>
</dbReference>
<name>B0DUH3_LACBS</name>
<dbReference type="InParanoid" id="B0DUH3"/>
<evidence type="ECO:0000259" key="3">
    <source>
        <dbReference type="Pfam" id="PF13600"/>
    </source>
</evidence>
<dbReference type="AlphaFoldDB" id="B0DUH3"/>
<feature type="domain" description="DUF4140" evidence="3">
    <location>
        <begin position="31"/>
        <end position="126"/>
    </location>
</feature>
<organism evidence="5">
    <name type="scientific">Laccaria bicolor (strain S238N-H82 / ATCC MYA-4686)</name>
    <name type="common">Bicoloured deceiver</name>
    <name type="synonym">Laccaria laccata var. bicolor</name>
    <dbReference type="NCBI Taxonomy" id="486041"/>
    <lineage>
        <taxon>Eukaryota</taxon>
        <taxon>Fungi</taxon>
        <taxon>Dikarya</taxon>
        <taxon>Basidiomycota</taxon>
        <taxon>Agaricomycotina</taxon>
        <taxon>Agaricomycetes</taxon>
        <taxon>Agaricomycetidae</taxon>
        <taxon>Agaricales</taxon>
        <taxon>Agaricineae</taxon>
        <taxon>Hydnangiaceae</taxon>
        <taxon>Laccaria</taxon>
    </lineage>
</organism>
<sequence>MTQETHEVPPAFEPVHTLDLVSVKDSKIIGVSVYSGRAEVTRLFSFSVHTGQNQVNISGLPNVLDQDSFRVEGRGAATIHDVTISTIIPPPMPTTSTELTSLELKRKQTEKALERARKAIASLETYLYSVNVEHVAVNALGEVVENYDSTCEKLDDKVTELEKRLVGFKKAIEAERKKLFGPTGIEKLNLKASIGVFADHEGEVEIALIYAVSSAMWSAGYDIRVDMQTKEKPITLIYKGAITQSTGEDWNDIPLTLETATPTFRVGVPSLIPWTLSIYRPPVVRSKGIMLGHGRGGGGPPLASLAHSPAMALRRKSKHSPDLDLDMDVDDESLSASAMQYRGLAVSSKGNISATFTVPGTITIPSDGVDHNVTIVQLSLDSTMSWVSVPKVDAKTHLNAKIKNASEYTLLSGPASVYVDGSFISRSDVPAVSPDENFDCPLGLDPSIRITYHPRVKKVSQSGFYTKTTNYVFSQRITIFNTKSTAVDNVKIIDQVPVSEDSLITVKLVSPSLVAPFSESTTLSGGELKVPPPVKVSPGVVVQWDGADEPGNDVEGLGKDGKFYWVCSVPSQGKVNLLLQWEVTAPVRMDIAGLY</sequence>
<dbReference type="InterPro" id="IPR011935">
    <property type="entry name" value="CHP02231"/>
</dbReference>
<accession>B0DUH3</accession>
<keyword evidence="1" id="KW-0175">Coiled coil</keyword>
<feature type="domain" description="DUF4139" evidence="2">
    <location>
        <begin position="207"/>
        <end position="586"/>
    </location>
</feature>
<protein>
    <submittedName>
        <fullName evidence="4">Predicted protein</fullName>
    </submittedName>
</protein>
<evidence type="ECO:0000313" key="4">
    <source>
        <dbReference type="EMBL" id="EDR01805.1"/>
    </source>
</evidence>
<evidence type="ECO:0000256" key="1">
    <source>
        <dbReference type="SAM" id="Coils"/>
    </source>
</evidence>
<dbReference type="HOGENOM" id="CLU_010457_2_0_1"/>
<dbReference type="KEGG" id="lbc:LACBIDRAFT_310500"/>
<evidence type="ECO:0000313" key="5">
    <source>
        <dbReference type="Proteomes" id="UP000001194"/>
    </source>
</evidence>
<dbReference type="GeneID" id="6083209"/>
<dbReference type="RefSeq" id="XP_001887618.1">
    <property type="nucleotide sequence ID" value="XM_001887583.1"/>
</dbReference>
<dbReference type="InterPro" id="IPR037291">
    <property type="entry name" value="DUF4139"/>
</dbReference>
<dbReference type="InterPro" id="IPR025554">
    <property type="entry name" value="DUF4140"/>
</dbReference>
<dbReference type="NCBIfam" id="TIGR02231">
    <property type="entry name" value="mucoidy inhibitor MuiA family protein"/>
    <property type="match status" value="1"/>
</dbReference>
<dbReference type="Proteomes" id="UP000001194">
    <property type="component" value="Unassembled WGS sequence"/>
</dbReference>
<gene>
    <name evidence="4" type="ORF">LACBIDRAFT_310500</name>
</gene>
<evidence type="ECO:0000259" key="2">
    <source>
        <dbReference type="Pfam" id="PF13598"/>
    </source>
</evidence>
<proteinExistence type="predicted"/>
<dbReference type="OrthoDB" id="10068793at2759"/>
<dbReference type="PANTHER" id="PTHR31005:SF8">
    <property type="entry name" value="DUF4139 DOMAIN-CONTAINING PROTEIN"/>
    <property type="match status" value="1"/>
</dbReference>
<reference evidence="4 5" key="1">
    <citation type="journal article" date="2008" name="Nature">
        <title>The genome of Laccaria bicolor provides insights into mycorrhizal symbiosis.</title>
        <authorList>
            <person name="Martin F."/>
            <person name="Aerts A."/>
            <person name="Ahren D."/>
            <person name="Brun A."/>
            <person name="Danchin E.G.J."/>
            <person name="Duchaussoy F."/>
            <person name="Gibon J."/>
            <person name="Kohler A."/>
            <person name="Lindquist E."/>
            <person name="Pereda V."/>
            <person name="Salamov A."/>
            <person name="Shapiro H.J."/>
            <person name="Wuyts J."/>
            <person name="Blaudez D."/>
            <person name="Buee M."/>
            <person name="Brokstein P."/>
            <person name="Canbaeck B."/>
            <person name="Cohen D."/>
            <person name="Courty P.E."/>
            <person name="Coutinho P.M."/>
            <person name="Delaruelle C."/>
            <person name="Detter J.C."/>
            <person name="Deveau A."/>
            <person name="DiFazio S."/>
            <person name="Duplessis S."/>
            <person name="Fraissinet-Tachet L."/>
            <person name="Lucic E."/>
            <person name="Frey-Klett P."/>
            <person name="Fourrey C."/>
            <person name="Feussner I."/>
            <person name="Gay G."/>
            <person name="Grimwood J."/>
            <person name="Hoegger P.J."/>
            <person name="Jain P."/>
            <person name="Kilaru S."/>
            <person name="Labbe J."/>
            <person name="Lin Y.C."/>
            <person name="Legue V."/>
            <person name="Le Tacon F."/>
            <person name="Marmeisse R."/>
            <person name="Melayah D."/>
            <person name="Montanini B."/>
            <person name="Muratet M."/>
            <person name="Nehls U."/>
            <person name="Niculita-Hirzel H."/>
            <person name="Oudot-Le Secq M.P."/>
            <person name="Peter M."/>
            <person name="Quesneville H."/>
            <person name="Rajashekar B."/>
            <person name="Reich M."/>
            <person name="Rouhier N."/>
            <person name="Schmutz J."/>
            <person name="Yin T."/>
            <person name="Chalot M."/>
            <person name="Henrissat B."/>
            <person name="Kuees U."/>
            <person name="Lucas S."/>
            <person name="Van de Peer Y."/>
            <person name="Podila G.K."/>
            <person name="Polle A."/>
            <person name="Pukkila P.J."/>
            <person name="Richardson P.M."/>
            <person name="Rouze P."/>
            <person name="Sanders I.R."/>
            <person name="Stajich J.E."/>
            <person name="Tunlid A."/>
            <person name="Tuskan G."/>
            <person name="Grigoriev I.V."/>
        </authorList>
    </citation>
    <scope>NUCLEOTIDE SEQUENCE [LARGE SCALE GENOMIC DNA]</scope>
    <source>
        <strain evidence="5">S238N-H82 / ATCC MYA-4686</strain>
    </source>
</reference>
<dbReference type="PANTHER" id="PTHR31005">
    <property type="entry name" value="DUF4139 DOMAIN-CONTAINING PROTEIN"/>
    <property type="match status" value="1"/>
</dbReference>
<dbReference type="Pfam" id="PF13598">
    <property type="entry name" value="DUF4139"/>
    <property type="match status" value="1"/>
</dbReference>
<dbReference type="EMBL" id="DS547136">
    <property type="protein sequence ID" value="EDR01805.1"/>
    <property type="molecule type" value="Genomic_DNA"/>
</dbReference>
<feature type="coiled-coil region" evidence="1">
    <location>
        <begin position="99"/>
        <end position="178"/>
    </location>
</feature>